<dbReference type="RefSeq" id="WP_035619555.1">
    <property type="nucleotide sequence ID" value="NZ_ARYK01000014.1"/>
</dbReference>
<sequence>MSAPLRWLSAFVLACLVLGACTPVAPAPENVIYLVRHAEKEAGDNPSLTEGGHARAAQLADELDDAGLSHIYSTDLARTRETAAPIAAATGLEIETYDPGDLAAFATVLLATPGPTLVVGHSNTTPDLVTELGGAPGTLIDEAAEFDRLYVLRIRGSEVDTELLRYGAPYQP</sequence>
<dbReference type="CDD" id="cd07067">
    <property type="entry name" value="HP_PGM_like"/>
    <property type="match status" value="1"/>
</dbReference>
<dbReference type="PROSITE" id="PS51257">
    <property type="entry name" value="PROKAR_LIPOPROTEIN"/>
    <property type="match status" value="1"/>
</dbReference>
<feature type="chain" id="PRO_5001572659" evidence="1">
    <location>
        <begin position="28"/>
        <end position="172"/>
    </location>
</feature>
<dbReference type="Proteomes" id="UP000025171">
    <property type="component" value="Unassembled WGS sequence"/>
</dbReference>
<keyword evidence="3" id="KW-1185">Reference proteome</keyword>
<accession>A0A059F9A7</accession>
<dbReference type="SUPFAM" id="SSF53254">
    <property type="entry name" value="Phosphoglycerate mutase-like"/>
    <property type="match status" value="1"/>
</dbReference>
<evidence type="ECO:0000256" key="1">
    <source>
        <dbReference type="SAM" id="SignalP"/>
    </source>
</evidence>
<protein>
    <submittedName>
        <fullName evidence="2">Phosphoglycerate mutase</fullName>
    </submittedName>
</protein>
<proteinExistence type="predicted"/>
<dbReference type="Pfam" id="PF00300">
    <property type="entry name" value="His_Phos_1"/>
    <property type="match status" value="1"/>
</dbReference>
<dbReference type="InterPro" id="IPR013078">
    <property type="entry name" value="His_Pase_superF_clade-1"/>
</dbReference>
<evidence type="ECO:0000313" key="2">
    <source>
        <dbReference type="EMBL" id="KCZ87141.1"/>
    </source>
</evidence>
<dbReference type="eggNOG" id="COG0406">
    <property type="taxonomic scope" value="Bacteria"/>
</dbReference>
<dbReference type="STRING" id="1280950.HJO_17244"/>
<dbReference type="InterPro" id="IPR029033">
    <property type="entry name" value="His_PPase_superfam"/>
</dbReference>
<reference evidence="2 3" key="1">
    <citation type="journal article" date="2014" name="Antonie Van Leeuwenhoek">
        <title>Hyphomonas beringensis sp. nov. and Hyphomonas chukchiensis sp. nov., isolated from surface seawater of the Bering Sea and Chukchi Sea.</title>
        <authorList>
            <person name="Li C."/>
            <person name="Lai Q."/>
            <person name="Li G."/>
            <person name="Dong C."/>
            <person name="Wang J."/>
            <person name="Liao Y."/>
            <person name="Shao Z."/>
        </authorList>
    </citation>
    <scope>NUCLEOTIDE SEQUENCE [LARGE SCALE GENOMIC DNA]</scope>
    <source>
        <strain evidence="2 3">MHS-2</strain>
    </source>
</reference>
<dbReference type="EMBL" id="ARYK01000014">
    <property type="protein sequence ID" value="KCZ87141.1"/>
    <property type="molecule type" value="Genomic_DNA"/>
</dbReference>
<dbReference type="SMART" id="SM00855">
    <property type="entry name" value="PGAM"/>
    <property type="match status" value="1"/>
</dbReference>
<organism evidence="2 3">
    <name type="scientific">Hyphomonas johnsonii MHS-2</name>
    <dbReference type="NCBI Taxonomy" id="1280950"/>
    <lineage>
        <taxon>Bacteria</taxon>
        <taxon>Pseudomonadati</taxon>
        <taxon>Pseudomonadota</taxon>
        <taxon>Alphaproteobacteria</taxon>
        <taxon>Hyphomonadales</taxon>
        <taxon>Hyphomonadaceae</taxon>
        <taxon>Hyphomonas</taxon>
    </lineage>
</organism>
<keyword evidence="1" id="KW-0732">Signal</keyword>
<evidence type="ECO:0000313" key="3">
    <source>
        <dbReference type="Proteomes" id="UP000025171"/>
    </source>
</evidence>
<dbReference type="Gene3D" id="3.40.50.1240">
    <property type="entry name" value="Phosphoglycerate mutase-like"/>
    <property type="match status" value="1"/>
</dbReference>
<feature type="signal peptide" evidence="1">
    <location>
        <begin position="1"/>
        <end position="27"/>
    </location>
</feature>
<comment type="caution">
    <text evidence="2">The sequence shown here is derived from an EMBL/GenBank/DDBJ whole genome shotgun (WGS) entry which is preliminary data.</text>
</comment>
<gene>
    <name evidence="2" type="ORF">HJO_17244</name>
</gene>
<name>A0A059F9A7_9PROT</name>
<dbReference type="PATRIC" id="fig|1280950.3.peg.3454"/>
<dbReference type="AlphaFoldDB" id="A0A059F9A7"/>